<evidence type="ECO:0008006" key="3">
    <source>
        <dbReference type="Google" id="ProtNLM"/>
    </source>
</evidence>
<organism evidence="1 2">
    <name type="scientific">Trachymyrmex septentrionalis</name>
    <dbReference type="NCBI Taxonomy" id="34720"/>
    <lineage>
        <taxon>Eukaryota</taxon>
        <taxon>Metazoa</taxon>
        <taxon>Ecdysozoa</taxon>
        <taxon>Arthropoda</taxon>
        <taxon>Hexapoda</taxon>
        <taxon>Insecta</taxon>
        <taxon>Pterygota</taxon>
        <taxon>Neoptera</taxon>
        <taxon>Endopterygota</taxon>
        <taxon>Hymenoptera</taxon>
        <taxon>Apocrita</taxon>
        <taxon>Aculeata</taxon>
        <taxon>Formicoidea</taxon>
        <taxon>Formicidae</taxon>
        <taxon>Myrmicinae</taxon>
        <taxon>Trachymyrmex</taxon>
    </lineage>
</organism>
<accession>A0A151JY31</accession>
<dbReference type="PANTHER" id="PTHR45913">
    <property type="entry name" value="EPM2A-INTERACTING PROTEIN 1"/>
    <property type="match status" value="1"/>
</dbReference>
<dbReference type="Proteomes" id="UP000078541">
    <property type="component" value="Unassembled WGS sequence"/>
</dbReference>
<keyword evidence="2" id="KW-1185">Reference proteome</keyword>
<dbReference type="PANTHER" id="PTHR45913:SF20">
    <property type="entry name" value="GENERAL TRANSCRIPTION FACTOR II-I REPEAT DOMAIN-CONTAINING PROTEIN 2"/>
    <property type="match status" value="1"/>
</dbReference>
<dbReference type="STRING" id="34720.A0A151JY31"/>
<evidence type="ECO:0000313" key="2">
    <source>
        <dbReference type="Proteomes" id="UP000078541"/>
    </source>
</evidence>
<evidence type="ECO:0000313" key="1">
    <source>
        <dbReference type="EMBL" id="KYN40093.1"/>
    </source>
</evidence>
<reference evidence="1 2" key="1">
    <citation type="submission" date="2016-03" db="EMBL/GenBank/DDBJ databases">
        <title>Trachymyrmex septentrionalis WGS genome.</title>
        <authorList>
            <person name="Nygaard S."/>
            <person name="Hu H."/>
            <person name="Boomsma J."/>
            <person name="Zhang G."/>
        </authorList>
    </citation>
    <scope>NUCLEOTIDE SEQUENCE [LARGE SCALE GENOMIC DNA]</scope>
    <source>
        <strain evidence="1">Tsep2-gDNA-1</strain>
        <tissue evidence="1">Whole body</tissue>
    </source>
</reference>
<gene>
    <name evidence="1" type="ORF">ALC56_05501</name>
</gene>
<name>A0A151JY31_9HYME</name>
<dbReference type="EMBL" id="KQ981533">
    <property type="protein sequence ID" value="KYN40093.1"/>
    <property type="molecule type" value="Genomic_DNA"/>
</dbReference>
<sequence>MFKNVLPSPKTYYTKRYYKSCHEIKYKNYDNKTKSNLLRELKLAIEMAKAFNFHETAESFNTVHLSSQTVSRRINVIGNVLKNKLKNLLVIFKYYSLYLDESTDNSDISQLDYLMKIKIKYLMFYCIIHQKVLCGRVLKLSDTIKIVTKITNILLGNRFVLLSHRKFKLFLDEINTSYSDLQMHSEICKFLMVKCKEMFKAFFFALRKEIPKFLKQYKVDGFRNKLNLFLIEISRNEFHHFSCCEEIQKELVNINLDFNTDFNVQTLKCIIDEFKARFKDFDKIKEDHMRGMKMSFAFMQFSVYSAHDYRLIKPFEDFEIICVLLRNIRTSITYIKERYLKHSYMANFSEKSQILERKIVYYLIFLYTRFICMYTLLNKNYLSVKKSAKKGREMVTRCPRLITRITHRNTIPFLYSVTLHPYSQIVIMIGKFVTQLISLISLHTLPLDCNSSKKLRNVNVDSVHTSSTKHTSK</sequence>
<proteinExistence type="predicted"/>
<dbReference type="AlphaFoldDB" id="A0A151JY31"/>
<protein>
    <recommendedName>
        <fullName evidence="3">General transcription factor II-I repeat domain-containing protein 2B</fullName>
    </recommendedName>
</protein>